<protein>
    <submittedName>
        <fullName evidence="2">Single stranded DNA binding protein</fullName>
    </submittedName>
</protein>
<evidence type="ECO:0000313" key="2">
    <source>
        <dbReference type="EMBL" id="DAE91965.1"/>
    </source>
</evidence>
<proteinExistence type="predicted"/>
<organism evidence="2">
    <name type="scientific">Podoviridae sp. ctXdu7</name>
    <dbReference type="NCBI Taxonomy" id="2827618"/>
    <lineage>
        <taxon>Viruses</taxon>
        <taxon>Duplodnaviria</taxon>
        <taxon>Heunggongvirae</taxon>
        <taxon>Uroviricota</taxon>
        <taxon>Caudoviricetes</taxon>
    </lineage>
</organism>
<reference evidence="2" key="1">
    <citation type="journal article" date="2021" name="Proc. Natl. Acad. Sci. U.S.A.">
        <title>A Catalog of Tens of Thousands of Viruses from Human Metagenomes Reveals Hidden Associations with Chronic Diseases.</title>
        <authorList>
            <person name="Tisza M.J."/>
            <person name="Buck C.B."/>
        </authorList>
    </citation>
    <scope>NUCLEOTIDE SEQUENCE</scope>
    <source>
        <strain evidence="2">CtXdu7</strain>
    </source>
</reference>
<feature type="compositionally biased region" description="Polar residues" evidence="1">
    <location>
        <begin position="213"/>
        <end position="234"/>
    </location>
</feature>
<name>A0A8S5RRT3_9CAUD</name>
<feature type="region of interest" description="Disordered" evidence="1">
    <location>
        <begin position="207"/>
        <end position="245"/>
    </location>
</feature>
<sequence length="245" mass="27448">MAKLFNNLTTDDLEQSTDFLGGRNVFPSGCYIATIKAMYTSQAKSGAWGVTVLADIEGKPYTETIYITNKEGKNYFLNKQDPTKKVPLPGFTLIDDLCLIGTEKPLSEQEWEEKVHMVYDPNVKKEVPTSLETDMDLIGKKVGLCILNEKVDKTKLEGNEYVPTGETFNKNRIVKIYHPELKLTVAEARDDRDATFVDKWNDKYHDVEVDNSKGANKNTNNGIEGSPLKSQSSAAPRKSLFGNKK</sequence>
<dbReference type="EMBL" id="BK057792">
    <property type="protein sequence ID" value="DAE91965.1"/>
    <property type="molecule type" value="Genomic_DNA"/>
</dbReference>
<accession>A0A8S5RRT3</accession>
<evidence type="ECO:0000256" key="1">
    <source>
        <dbReference type="SAM" id="MobiDB-lite"/>
    </source>
</evidence>